<dbReference type="Proteomes" id="UP000712600">
    <property type="component" value="Unassembled WGS sequence"/>
</dbReference>
<dbReference type="EMBL" id="QGKX02001290">
    <property type="protein sequence ID" value="KAF3538403.1"/>
    <property type="molecule type" value="Genomic_DNA"/>
</dbReference>
<comment type="caution">
    <text evidence="1">The sequence shown here is derived from an EMBL/GenBank/DDBJ whole genome shotgun (WGS) entry which is preliminary data.</text>
</comment>
<evidence type="ECO:0000313" key="2">
    <source>
        <dbReference type="Proteomes" id="UP000712600"/>
    </source>
</evidence>
<organism evidence="1 2">
    <name type="scientific">Brassica cretica</name>
    <name type="common">Mustard</name>
    <dbReference type="NCBI Taxonomy" id="69181"/>
    <lineage>
        <taxon>Eukaryota</taxon>
        <taxon>Viridiplantae</taxon>
        <taxon>Streptophyta</taxon>
        <taxon>Embryophyta</taxon>
        <taxon>Tracheophyta</taxon>
        <taxon>Spermatophyta</taxon>
        <taxon>Magnoliopsida</taxon>
        <taxon>eudicotyledons</taxon>
        <taxon>Gunneridae</taxon>
        <taxon>Pentapetalae</taxon>
        <taxon>rosids</taxon>
        <taxon>malvids</taxon>
        <taxon>Brassicales</taxon>
        <taxon>Brassicaceae</taxon>
        <taxon>Brassiceae</taxon>
        <taxon>Brassica</taxon>
    </lineage>
</organism>
<protein>
    <submittedName>
        <fullName evidence="1">Uncharacterized protein</fullName>
    </submittedName>
</protein>
<proteinExistence type="predicted"/>
<sequence length="68" mass="7407">MSLSVDITSSTTIDCYFIVSINTDISEQIVLKILKWINLSTIHTCSDCLKEPKLASNTKPDTTACLGA</sequence>
<name>A0A8S9QEM6_BRACR</name>
<accession>A0A8S9QEM6</accession>
<dbReference type="AlphaFoldDB" id="A0A8S9QEM6"/>
<gene>
    <name evidence="1" type="ORF">F2Q69_00022869</name>
</gene>
<evidence type="ECO:0000313" key="1">
    <source>
        <dbReference type="EMBL" id="KAF3538403.1"/>
    </source>
</evidence>
<reference evidence="1" key="1">
    <citation type="submission" date="2019-12" db="EMBL/GenBank/DDBJ databases">
        <title>Genome sequencing and annotation of Brassica cretica.</title>
        <authorList>
            <person name="Studholme D.J."/>
            <person name="Sarris P."/>
        </authorList>
    </citation>
    <scope>NUCLEOTIDE SEQUENCE</scope>
    <source>
        <strain evidence="1">PFS-109/04</strain>
        <tissue evidence="1">Leaf</tissue>
    </source>
</reference>